<feature type="binding site" evidence="1">
    <location>
        <position position="123"/>
    </location>
    <ligand>
        <name>S-adenosyl-L-methionine</name>
        <dbReference type="ChEBI" id="CHEBI:59789"/>
    </ligand>
</feature>
<comment type="caution">
    <text evidence="2">The sequence shown here is derived from an EMBL/GenBank/DDBJ whole genome shotgun (WGS) entry which is preliminary data.</text>
</comment>
<gene>
    <name evidence="1" type="primary">rlmJ</name>
    <name evidence="2" type="ORF">BFW38_06900</name>
</gene>
<proteinExistence type="inferred from homology"/>
<keyword evidence="1" id="KW-0489">Methyltransferase</keyword>
<dbReference type="InterPro" id="IPR029063">
    <property type="entry name" value="SAM-dependent_MTases_sf"/>
</dbReference>
<dbReference type="Gene3D" id="3.40.50.150">
    <property type="entry name" value="Vaccinia Virus protein VP39"/>
    <property type="match status" value="1"/>
</dbReference>
<evidence type="ECO:0000313" key="3">
    <source>
        <dbReference type="Proteomes" id="UP000094291"/>
    </source>
</evidence>
<accession>A0A1E2V907</accession>
<feature type="binding site" evidence="1">
    <location>
        <position position="105"/>
    </location>
    <ligand>
        <name>S-adenosyl-L-methionine</name>
        <dbReference type="ChEBI" id="CHEBI:59789"/>
    </ligand>
</feature>
<dbReference type="EC" id="2.1.1.266" evidence="1"/>
<comment type="similarity">
    <text evidence="1">Belongs to the RlmJ family.</text>
</comment>
<feature type="site" description="Interaction with substrate rRNA" evidence="1">
    <location>
        <position position="4"/>
    </location>
</feature>
<dbReference type="AlphaFoldDB" id="A0A1E2V907"/>
<dbReference type="SUPFAM" id="SSF53335">
    <property type="entry name" value="S-adenosyl-L-methionine-dependent methyltransferases"/>
    <property type="match status" value="1"/>
</dbReference>
<organism evidence="2 3">
    <name type="scientific">Terasakiispira papahanaumokuakeensis</name>
    <dbReference type="NCBI Taxonomy" id="197479"/>
    <lineage>
        <taxon>Bacteria</taxon>
        <taxon>Pseudomonadati</taxon>
        <taxon>Pseudomonadota</taxon>
        <taxon>Gammaproteobacteria</taxon>
        <taxon>Oceanospirillales</taxon>
        <taxon>Terasakiispira</taxon>
    </lineage>
</organism>
<keyword evidence="1" id="KW-0694">RNA-binding</keyword>
<dbReference type="EMBL" id="MDTQ01000001">
    <property type="protein sequence ID" value="ODC03316.1"/>
    <property type="molecule type" value="Genomic_DNA"/>
</dbReference>
<dbReference type="GO" id="GO:0003723">
    <property type="term" value="F:RNA binding"/>
    <property type="evidence" value="ECO:0007669"/>
    <property type="project" value="UniProtKB-UniRule"/>
</dbReference>
<protein>
    <recommendedName>
        <fullName evidence="1">Ribosomal RNA large subunit methyltransferase J</fullName>
        <ecNumber evidence="1">2.1.1.266</ecNumber>
    </recommendedName>
    <alternativeName>
        <fullName evidence="1">23S rRNA (adenine(2030)-N6)-methyltransferase</fullName>
    </alternativeName>
    <alternativeName>
        <fullName evidence="1">23S rRNA m6A2030 methyltransferase</fullName>
    </alternativeName>
</protein>
<feature type="binding site" evidence="1">
    <location>
        <begin position="150"/>
        <end position="151"/>
    </location>
    <ligand>
        <name>S-adenosyl-L-methionine</name>
        <dbReference type="ChEBI" id="CHEBI:59789"/>
    </ligand>
</feature>
<keyword evidence="1" id="KW-0698">rRNA processing</keyword>
<dbReference type="PANTHER" id="PTHR37426">
    <property type="entry name" value="RIBOSOMAL RNA LARGE SUBUNIT METHYLTRANSFERASE J"/>
    <property type="match status" value="1"/>
</dbReference>
<feature type="binding site" evidence="1">
    <location>
        <position position="171"/>
    </location>
    <ligand>
        <name>S-adenosyl-L-methionine</name>
        <dbReference type="ChEBI" id="CHEBI:59789"/>
    </ligand>
</feature>
<keyword evidence="3" id="KW-1185">Reference proteome</keyword>
<sequence>MLSYRHGFHAGNHADVLKHMLLIRLLRCMTAKPKPMVYLDTHAGGGRYDLQHAWADKTGEAKAGVRRLLEEAKSLPSLSPMLDDYYQHLMADSSGPRGLRYYPGSPMIASQLLREEDRLLLCELHSDEVQRLRQGVSQWGHANTAVHCRDAWEAMKALLPTQPRRALVMIDPAYEVKQDYQSAVKSLLLATERFAEGVYALWYPMLPAGLHRQMLRQLERLDVKGGLLDVRLQVRGESEGMHGSGVFLINPPWQFEAGLKEALQQVSDLLAEDSAAEGRIRWVKPRP</sequence>
<keyword evidence="1" id="KW-0949">S-adenosyl-L-methionine</keyword>
<evidence type="ECO:0000256" key="1">
    <source>
        <dbReference type="HAMAP-Rule" id="MF_00934"/>
    </source>
</evidence>
<feature type="binding site" evidence="1">
    <location>
        <position position="19"/>
    </location>
    <ligand>
        <name>S-adenosyl-L-methionine</name>
        <dbReference type="ChEBI" id="CHEBI:59789"/>
    </ligand>
</feature>
<name>A0A1E2V907_9GAMM</name>
<feature type="binding site" evidence="1">
    <location>
        <position position="42"/>
    </location>
    <ligand>
        <name>S-adenosyl-L-methionine</name>
        <dbReference type="ChEBI" id="CHEBI:59789"/>
    </ligand>
</feature>
<dbReference type="GO" id="GO:0005829">
    <property type="term" value="C:cytosol"/>
    <property type="evidence" value="ECO:0007669"/>
    <property type="project" value="TreeGrafter"/>
</dbReference>
<dbReference type="RefSeq" id="WP_068997732.1">
    <property type="nucleotide sequence ID" value="NZ_MDTQ01000001.1"/>
</dbReference>
<comment type="catalytic activity">
    <reaction evidence="1">
        <text>adenosine(2030) in 23S rRNA + S-adenosyl-L-methionine = N(6)-methyladenosine(2030) in 23S rRNA + S-adenosyl-L-homocysteine + H(+)</text>
        <dbReference type="Rhea" id="RHEA:43736"/>
        <dbReference type="Rhea" id="RHEA-COMP:10668"/>
        <dbReference type="Rhea" id="RHEA-COMP:10669"/>
        <dbReference type="ChEBI" id="CHEBI:15378"/>
        <dbReference type="ChEBI" id="CHEBI:57856"/>
        <dbReference type="ChEBI" id="CHEBI:59789"/>
        <dbReference type="ChEBI" id="CHEBI:74411"/>
        <dbReference type="ChEBI" id="CHEBI:74449"/>
        <dbReference type="EC" id="2.1.1.266"/>
    </reaction>
</comment>
<dbReference type="Proteomes" id="UP000094291">
    <property type="component" value="Unassembled WGS sequence"/>
</dbReference>
<comment type="subunit">
    <text evidence="1">Monomer.</text>
</comment>
<dbReference type="HAMAP" id="MF_00934">
    <property type="entry name" value="23SrRNA_methyltr_J"/>
    <property type="match status" value="1"/>
</dbReference>
<dbReference type="GO" id="GO:0070475">
    <property type="term" value="P:rRNA base methylation"/>
    <property type="evidence" value="ECO:0007669"/>
    <property type="project" value="UniProtKB-UniRule"/>
</dbReference>
<reference evidence="2 3" key="1">
    <citation type="submission" date="2016-08" db="EMBL/GenBank/DDBJ databases">
        <authorList>
            <person name="Seilhamer J.J."/>
        </authorList>
    </citation>
    <scope>NUCLEOTIDE SEQUENCE [LARGE SCALE GENOMIC DNA]</scope>
    <source>
        <strain evidence="2 3">PH27A</strain>
    </source>
</reference>
<dbReference type="InterPro" id="IPR007473">
    <property type="entry name" value="RlmJ"/>
</dbReference>
<comment type="function">
    <text evidence="1">Specifically methylates the adenine in position 2030 of 23S rRNA.</text>
</comment>
<dbReference type="OrthoDB" id="9791274at2"/>
<dbReference type="STRING" id="197479.BFW38_06900"/>
<evidence type="ECO:0000313" key="2">
    <source>
        <dbReference type="EMBL" id="ODC03316.1"/>
    </source>
</evidence>
<dbReference type="GO" id="GO:0036307">
    <property type="term" value="F:23S rRNA (adenine(2030)-N(6))-methyltransferase activity"/>
    <property type="evidence" value="ECO:0007669"/>
    <property type="project" value="UniProtKB-UniRule"/>
</dbReference>
<feature type="active site" description="Proton acceptor" evidence="1">
    <location>
        <position position="171"/>
    </location>
</feature>
<dbReference type="PANTHER" id="PTHR37426:SF1">
    <property type="entry name" value="RIBOSOMAL RNA LARGE SUBUNIT METHYLTRANSFERASE J"/>
    <property type="match status" value="1"/>
</dbReference>
<keyword evidence="1" id="KW-0808">Transferase</keyword>
<dbReference type="Pfam" id="PF04378">
    <property type="entry name" value="RsmJ"/>
    <property type="match status" value="1"/>
</dbReference>